<dbReference type="CDD" id="cd15482">
    <property type="entry name" value="Sialidase_non-viral"/>
    <property type="match status" value="1"/>
</dbReference>
<dbReference type="HOGENOM" id="CLU_047815_0_0_0"/>
<comment type="caution">
    <text evidence="4">The sequence shown here is derived from an EMBL/GenBank/DDBJ whole genome shotgun (WGS) entry which is preliminary data.</text>
</comment>
<gene>
    <name evidence="4" type="ORF">NITGR_1040021</name>
</gene>
<feature type="chain" id="PRO_5004019822" description="Sialidase domain-containing protein" evidence="2">
    <location>
        <begin position="24"/>
        <end position="425"/>
    </location>
</feature>
<evidence type="ECO:0000256" key="2">
    <source>
        <dbReference type="SAM" id="SignalP"/>
    </source>
</evidence>
<feature type="compositionally biased region" description="Basic and acidic residues" evidence="1">
    <location>
        <begin position="102"/>
        <end position="111"/>
    </location>
</feature>
<dbReference type="Pfam" id="PF13088">
    <property type="entry name" value="BNR_2"/>
    <property type="match status" value="1"/>
</dbReference>
<proteinExistence type="predicted"/>
<dbReference type="Gene3D" id="2.120.10.10">
    <property type="match status" value="1"/>
</dbReference>
<dbReference type="InParanoid" id="M1YV80"/>
<dbReference type="RefSeq" id="WP_005005758.1">
    <property type="nucleotide sequence ID" value="NZ_HG422173.1"/>
</dbReference>
<dbReference type="EMBL" id="CAQJ01000007">
    <property type="protein sequence ID" value="CCQ89403.1"/>
    <property type="molecule type" value="Genomic_DNA"/>
</dbReference>
<evidence type="ECO:0000313" key="4">
    <source>
        <dbReference type="EMBL" id="CCQ89403.1"/>
    </source>
</evidence>
<protein>
    <recommendedName>
        <fullName evidence="3">Sialidase domain-containing protein</fullName>
    </recommendedName>
</protein>
<dbReference type="OrthoDB" id="9764969at2"/>
<feature type="domain" description="Sialidase" evidence="3">
    <location>
        <begin position="140"/>
        <end position="401"/>
    </location>
</feature>
<evidence type="ECO:0000313" key="5">
    <source>
        <dbReference type="Proteomes" id="UP000011704"/>
    </source>
</evidence>
<dbReference type="InterPro" id="IPR036278">
    <property type="entry name" value="Sialidase_sf"/>
</dbReference>
<feature type="region of interest" description="Disordered" evidence="1">
    <location>
        <begin position="95"/>
        <end position="123"/>
    </location>
</feature>
<name>M1YV80_NITG3</name>
<evidence type="ECO:0000259" key="3">
    <source>
        <dbReference type="Pfam" id="PF13088"/>
    </source>
</evidence>
<dbReference type="Proteomes" id="UP000011704">
    <property type="component" value="Unassembled WGS sequence"/>
</dbReference>
<organism evidence="4 5">
    <name type="scientific">Nitrospina gracilis (strain 3/211)</name>
    <dbReference type="NCBI Taxonomy" id="1266370"/>
    <lineage>
        <taxon>Bacteria</taxon>
        <taxon>Pseudomonadati</taxon>
        <taxon>Nitrospinota/Tectimicrobiota group</taxon>
        <taxon>Nitrospinota</taxon>
        <taxon>Nitrospinia</taxon>
        <taxon>Nitrospinales</taxon>
        <taxon>Nitrospinaceae</taxon>
        <taxon>Nitrospina</taxon>
    </lineage>
</organism>
<dbReference type="STRING" id="1266370.NITGR_1040021"/>
<feature type="signal peptide" evidence="2">
    <location>
        <begin position="1"/>
        <end position="23"/>
    </location>
</feature>
<keyword evidence="2" id="KW-0732">Signal</keyword>
<evidence type="ECO:0000256" key="1">
    <source>
        <dbReference type="SAM" id="MobiDB-lite"/>
    </source>
</evidence>
<accession>M1YV80</accession>
<sequence>MWRQFKRHLYFGIFLGAVLSVLAGTEGQAELAFAADKPGTSGGIIEWEPNPKAIGQGNSGQLSISASEAIKLLYAGKDKGKTHILYSHSHNMGDSFSPGRAVHPENEKVSSHGENGPQLETGPGIEIYATWDGNGDVRFARSMDFGRNFTEPVRVNDDEGESFQSFFDTEVGPDGAVHVAWLDGRDKSTNKPGTFSLFTASSKDRGTTFSRNVKIAGDICPCCRPAIAFGPSGEVFMAWRHVDEGHERVVVVASSRDGGKTWSDPVRVTKTGWVIDGCPHAGPTLRFINGKLYVAWYTAIDRRAAVRLAVSDDLGRSFKWVKEIQGEVLDPTHPYIAESKDTAYVIFQGRDPKLEGGWAPAKAWVVRASGDGALTAPQALPTKGNGVAYPYLFIGNGGRVYATWTEFGEQGPEVILCRGRLQPLS</sequence>
<dbReference type="AlphaFoldDB" id="M1YV80"/>
<dbReference type="InterPro" id="IPR011040">
    <property type="entry name" value="Sialidase"/>
</dbReference>
<dbReference type="SUPFAM" id="SSF50939">
    <property type="entry name" value="Sialidases"/>
    <property type="match status" value="1"/>
</dbReference>
<reference evidence="4 5" key="1">
    <citation type="journal article" date="2013" name="Front. Microbiol.">
        <title>The genome of Nitrospina gracilis illuminates the metabolism and evolution of the major marine nitrite oxidizer.</title>
        <authorList>
            <person name="Luecker S."/>
            <person name="Nowka B."/>
            <person name="Rattei T."/>
            <person name="Spieck E."/>
            <person name="and Daims H."/>
        </authorList>
    </citation>
    <scope>NUCLEOTIDE SEQUENCE [LARGE SCALE GENOMIC DNA]</scope>
    <source>
        <strain evidence="4 5">3/211</strain>
    </source>
</reference>
<keyword evidence="5" id="KW-1185">Reference proteome</keyword>